<evidence type="ECO:0000313" key="3">
    <source>
        <dbReference type="EMBL" id="MES1917979.1"/>
    </source>
</evidence>
<sequence>MLIIIILLITMSSSQENKCEVPFLYGGKIVSTGNNTYELSCYPFFYSLIVGKILDGNETKIEFKCIDNELVNDEIPLDSVRCALDPFTLLLTILLSIVFILVMSMFCYCLGSFIWKKRNILYHRNPARYPLRDITSMNNENIFNTELENTQSTNVDYIENLTIRSVNENQQESLRQHLNGICSQNSNIRNQRLNVLTENLTDRENVIDENFRNERQISVSNGCEHITRERESSNTYETESHEEGGNENNDSNVRISGRREIFPDYPPPTYEESVLVILFNN</sequence>
<proteinExistence type="predicted"/>
<reference evidence="3 4" key="1">
    <citation type="journal article" date="2024" name="BMC Biol.">
        <title>Comparative genomics of Ascetosporea gives new insight into the evolutionary basis for animal parasitism in Rhizaria.</title>
        <authorList>
            <person name="Hiltunen Thoren M."/>
            <person name="Onut-Brannstrom I."/>
            <person name="Alfjorden A."/>
            <person name="Peckova H."/>
            <person name="Swords F."/>
            <person name="Hooper C."/>
            <person name="Holzer A.S."/>
            <person name="Bass D."/>
            <person name="Burki F."/>
        </authorList>
    </citation>
    <scope>NUCLEOTIDE SEQUENCE [LARGE SCALE GENOMIC DNA]</scope>
    <source>
        <strain evidence="3">20-A016</strain>
    </source>
</reference>
<keyword evidence="2" id="KW-1133">Transmembrane helix</keyword>
<evidence type="ECO:0008006" key="5">
    <source>
        <dbReference type="Google" id="ProtNLM"/>
    </source>
</evidence>
<dbReference type="EMBL" id="JBDODL010000003">
    <property type="protein sequence ID" value="MES1917979.1"/>
    <property type="molecule type" value="Genomic_DNA"/>
</dbReference>
<keyword evidence="4" id="KW-1185">Reference proteome</keyword>
<dbReference type="Proteomes" id="UP001439008">
    <property type="component" value="Unassembled WGS sequence"/>
</dbReference>
<comment type="caution">
    <text evidence="3">The sequence shown here is derived from an EMBL/GenBank/DDBJ whole genome shotgun (WGS) entry which is preliminary data.</text>
</comment>
<feature type="transmembrane region" description="Helical" evidence="2">
    <location>
        <begin position="87"/>
        <end position="115"/>
    </location>
</feature>
<keyword evidence="2" id="KW-0812">Transmembrane</keyword>
<feature type="region of interest" description="Disordered" evidence="1">
    <location>
        <begin position="226"/>
        <end position="260"/>
    </location>
</feature>
<name>A0ABV2AEU1_9EUKA</name>
<evidence type="ECO:0000256" key="1">
    <source>
        <dbReference type="SAM" id="MobiDB-lite"/>
    </source>
</evidence>
<feature type="compositionally biased region" description="Basic and acidic residues" evidence="1">
    <location>
        <begin position="226"/>
        <end position="244"/>
    </location>
</feature>
<accession>A0ABV2AEU1</accession>
<evidence type="ECO:0000256" key="2">
    <source>
        <dbReference type="SAM" id="Phobius"/>
    </source>
</evidence>
<keyword evidence="2" id="KW-0472">Membrane</keyword>
<gene>
    <name evidence="3" type="ORF">MHBO_000016</name>
</gene>
<protein>
    <recommendedName>
        <fullName evidence="5">Sushi domain-containing protein</fullName>
    </recommendedName>
</protein>
<evidence type="ECO:0000313" key="4">
    <source>
        <dbReference type="Proteomes" id="UP001439008"/>
    </source>
</evidence>
<organism evidence="3 4">
    <name type="scientific">Bonamia ostreae</name>
    <dbReference type="NCBI Taxonomy" id="126728"/>
    <lineage>
        <taxon>Eukaryota</taxon>
        <taxon>Sar</taxon>
        <taxon>Rhizaria</taxon>
        <taxon>Endomyxa</taxon>
        <taxon>Ascetosporea</taxon>
        <taxon>Haplosporida</taxon>
        <taxon>Bonamia</taxon>
    </lineage>
</organism>